<accession>A0A0P9FDP4</accession>
<dbReference type="PANTHER" id="PTHR37543">
    <property type="entry name" value="CCCH ZINC FINGER DNA BINDING PROTEIN (AFU_ORTHOLOGUE AFUA_5G12760)"/>
    <property type="match status" value="1"/>
</dbReference>
<dbReference type="AlphaFoldDB" id="A0A0P9FDP4"/>
<dbReference type="GeneID" id="28977770"/>
<dbReference type="InterPro" id="IPR057683">
    <property type="entry name" value="DUF7923"/>
</dbReference>
<dbReference type="Pfam" id="PF25540">
    <property type="entry name" value="DUF7923"/>
    <property type="match status" value="1"/>
</dbReference>
<evidence type="ECO:0000256" key="1">
    <source>
        <dbReference type="SAM" id="MobiDB-lite"/>
    </source>
</evidence>
<feature type="domain" description="Tandem CCCH zinc finger" evidence="3">
    <location>
        <begin position="431"/>
        <end position="484"/>
    </location>
</feature>
<evidence type="ECO:0000259" key="2">
    <source>
        <dbReference type="Pfam" id="PF25540"/>
    </source>
</evidence>
<reference evidence="4 5" key="1">
    <citation type="journal article" date="2015" name="Front. Microbiol.">
        <title>Genome sequence of the plant growth promoting endophytic yeast Rhodotorula graminis WP1.</title>
        <authorList>
            <person name="Firrincieli A."/>
            <person name="Otillar R."/>
            <person name="Salamov A."/>
            <person name="Schmutz J."/>
            <person name="Khan Z."/>
            <person name="Redman R.S."/>
            <person name="Fleck N.D."/>
            <person name="Lindquist E."/>
            <person name="Grigoriev I.V."/>
            <person name="Doty S.L."/>
        </authorList>
    </citation>
    <scope>NUCLEOTIDE SEQUENCE [LARGE SCALE GENOMIC DNA]</scope>
    <source>
        <strain evidence="4 5">WP1</strain>
    </source>
</reference>
<name>A0A0P9FDP4_RHOGW</name>
<evidence type="ECO:0008006" key="6">
    <source>
        <dbReference type="Google" id="ProtNLM"/>
    </source>
</evidence>
<feature type="compositionally biased region" description="Low complexity" evidence="1">
    <location>
        <begin position="304"/>
        <end position="331"/>
    </location>
</feature>
<evidence type="ECO:0000313" key="4">
    <source>
        <dbReference type="EMBL" id="KPV73867.1"/>
    </source>
</evidence>
<dbReference type="RefSeq" id="XP_018269916.1">
    <property type="nucleotide sequence ID" value="XM_018417322.1"/>
</dbReference>
<dbReference type="Proteomes" id="UP000053890">
    <property type="component" value="Unassembled WGS sequence"/>
</dbReference>
<dbReference type="InterPro" id="IPR057654">
    <property type="entry name" value="Znf-CCCH_tandem"/>
</dbReference>
<sequence>MAQQPPSTATSTDLFENYVYYAAEAARLARTACQERTQLAARVEALEGQLALAKLGHVEQQIKARNAQKQLDIVGGDQIVYCVLDGDGCIFNRTLVAKGRDGGREAAILLTKSIDDYASSRGIKGQLTMVVHLYLNKAGLARVLQTCGIADEATFSAFLVGLNAAHPLILVSDVGPSKEACDAKLTQTLKLYAKLPSTKLVLAGAAHDGGYAHLFSSLETEAPVLFDKVTLLKSYDDLAFELKRLNLRTTTFDGLFENKKLVAHGNGNHHHSAAASGSGTPAGLQPPQLLATPRKSSPAVVQHTTPAQVAVASSSSSTATPTSAKAPKTPRSLSAKMAKLSLAAAALAPPVPIVFGDTVEAQDEELKSSKKKKLREIDPTKPLYKQAFGPPCNRHYLLSPSSPLYCASSTSAAPCKYSHAYALTPQQLATLRTDAAKSPCFAALKGRICSDEACFAGHVCPRGARCLYGSKCKFNAPGMHPPGTKGRSDGWAWRGDLYAGDGAALAGSGLPRKGPAYEVREYGTTSGSEGYETTSSLD</sequence>
<proteinExistence type="predicted"/>
<dbReference type="OrthoDB" id="2270193at2759"/>
<organism evidence="4 5">
    <name type="scientific">Rhodotorula graminis (strain WP1)</name>
    <dbReference type="NCBI Taxonomy" id="578459"/>
    <lineage>
        <taxon>Eukaryota</taxon>
        <taxon>Fungi</taxon>
        <taxon>Dikarya</taxon>
        <taxon>Basidiomycota</taxon>
        <taxon>Pucciniomycotina</taxon>
        <taxon>Microbotryomycetes</taxon>
        <taxon>Sporidiobolales</taxon>
        <taxon>Sporidiobolaceae</taxon>
        <taxon>Rhodotorula</taxon>
    </lineage>
</organism>
<evidence type="ECO:0000259" key="3">
    <source>
        <dbReference type="Pfam" id="PF25543"/>
    </source>
</evidence>
<feature type="region of interest" description="Disordered" evidence="1">
    <location>
        <begin position="267"/>
        <end position="331"/>
    </location>
</feature>
<dbReference type="Pfam" id="PF25543">
    <property type="entry name" value="zf-CCCH_tandem"/>
    <property type="match status" value="1"/>
</dbReference>
<feature type="compositionally biased region" description="Low complexity" evidence="1">
    <location>
        <begin position="522"/>
        <end position="538"/>
    </location>
</feature>
<dbReference type="STRING" id="578459.A0A0P9FDP4"/>
<evidence type="ECO:0000313" key="5">
    <source>
        <dbReference type="Proteomes" id="UP000053890"/>
    </source>
</evidence>
<dbReference type="EMBL" id="KQ474081">
    <property type="protein sequence ID" value="KPV73867.1"/>
    <property type="molecule type" value="Genomic_DNA"/>
</dbReference>
<feature type="region of interest" description="Disordered" evidence="1">
    <location>
        <begin position="506"/>
        <end position="538"/>
    </location>
</feature>
<keyword evidence="5" id="KW-1185">Reference proteome</keyword>
<protein>
    <recommendedName>
        <fullName evidence="6">C3H1-type domain-containing protein</fullName>
    </recommendedName>
</protein>
<dbReference type="OMA" id="HCHQIFL"/>
<dbReference type="PANTHER" id="PTHR37543:SF1">
    <property type="entry name" value="CCCH ZINC FINGER DNA BINDING PROTEIN (AFU_ORTHOLOGUE AFUA_5G12760)"/>
    <property type="match status" value="1"/>
</dbReference>
<gene>
    <name evidence="4" type="ORF">RHOBADRAFT_54461</name>
</gene>
<feature type="domain" description="DUF7923" evidence="2">
    <location>
        <begin position="77"/>
        <end position="256"/>
    </location>
</feature>